<sequence length="111" mass="11881">MESGNAAPKKKSCLPCPFAVPLPAPASARRFPVARSPFPVSRLPCSQLPTTPPPSSAYTLPEFHRYLYALPFRPFVQPPNRVQATTTTTTASPRVGSPCLGTYLGLGELIA</sequence>
<proteinExistence type="predicted"/>
<evidence type="ECO:0000313" key="1">
    <source>
        <dbReference type="EMBL" id="KAK1729698.1"/>
    </source>
</evidence>
<keyword evidence="2" id="KW-1185">Reference proteome</keyword>
<accession>A0AAD9D047</accession>
<dbReference type="GeneID" id="85391189"/>
<dbReference type="Proteomes" id="UP001244207">
    <property type="component" value="Unassembled WGS sequence"/>
</dbReference>
<comment type="caution">
    <text evidence="1">The sequence shown here is derived from an EMBL/GenBank/DDBJ whole genome shotgun (WGS) entry which is preliminary data.</text>
</comment>
<name>A0AAD9D047_GLOAC</name>
<reference evidence="1" key="1">
    <citation type="submission" date="2021-12" db="EMBL/GenBank/DDBJ databases">
        <title>Comparative genomics, transcriptomics and evolutionary studies reveal genomic signatures of adaptation to plant cell wall in hemibiotrophic fungi.</title>
        <authorList>
            <consortium name="DOE Joint Genome Institute"/>
            <person name="Baroncelli R."/>
            <person name="Diaz J.F."/>
            <person name="Benocci T."/>
            <person name="Peng M."/>
            <person name="Battaglia E."/>
            <person name="Haridas S."/>
            <person name="Andreopoulos W."/>
            <person name="Labutti K."/>
            <person name="Pangilinan J."/>
            <person name="Floch G.L."/>
            <person name="Makela M.R."/>
            <person name="Henrissat B."/>
            <person name="Grigoriev I.V."/>
            <person name="Crouch J.A."/>
            <person name="De Vries R.P."/>
            <person name="Sukno S.A."/>
            <person name="Thon M.R."/>
        </authorList>
    </citation>
    <scope>NUCLEOTIDE SEQUENCE</scope>
    <source>
        <strain evidence="1">CBS 112980</strain>
    </source>
</reference>
<protein>
    <submittedName>
        <fullName evidence="1">Uncharacterized protein</fullName>
    </submittedName>
</protein>
<gene>
    <name evidence="1" type="ORF">BDZ83DRAFT_604707</name>
</gene>
<evidence type="ECO:0000313" key="2">
    <source>
        <dbReference type="Proteomes" id="UP001244207"/>
    </source>
</evidence>
<organism evidence="1 2">
    <name type="scientific">Glomerella acutata</name>
    <name type="common">Colletotrichum acutatum</name>
    <dbReference type="NCBI Taxonomy" id="27357"/>
    <lineage>
        <taxon>Eukaryota</taxon>
        <taxon>Fungi</taxon>
        <taxon>Dikarya</taxon>
        <taxon>Ascomycota</taxon>
        <taxon>Pezizomycotina</taxon>
        <taxon>Sordariomycetes</taxon>
        <taxon>Hypocreomycetidae</taxon>
        <taxon>Glomerellales</taxon>
        <taxon>Glomerellaceae</taxon>
        <taxon>Colletotrichum</taxon>
        <taxon>Colletotrichum acutatum species complex</taxon>
    </lineage>
</organism>
<dbReference type="RefSeq" id="XP_060369753.1">
    <property type="nucleotide sequence ID" value="XM_060507290.1"/>
</dbReference>
<dbReference type="EMBL" id="JAHMHS010000010">
    <property type="protein sequence ID" value="KAK1729698.1"/>
    <property type="molecule type" value="Genomic_DNA"/>
</dbReference>
<dbReference type="AlphaFoldDB" id="A0AAD9D047"/>